<feature type="active site" description="Nucleophile" evidence="5 8">
    <location>
        <position position="296"/>
    </location>
</feature>
<comment type="similarity">
    <text evidence="1 4 8">Belongs to the glycosyl hydrolase 26 family.</text>
</comment>
<comment type="caution">
    <text evidence="10">The sequence shown here is derived from an EMBL/GenBank/DDBJ whole genome shotgun (WGS) entry which is preliminary data.</text>
</comment>
<feature type="binding site" evidence="6">
    <location>
        <position position="193"/>
    </location>
    <ligand>
        <name>substrate</name>
    </ligand>
</feature>
<proteinExistence type="inferred from homology"/>
<dbReference type="PANTHER" id="PTHR40079">
    <property type="entry name" value="MANNAN ENDO-1,4-BETA-MANNOSIDASE E-RELATED"/>
    <property type="match status" value="1"/>
</dbReference>
<dbReference type="RefSeq" id="WP_317169853.1">
    <property type="nucleotide sequence ID" value="NZ_JACIEP010000001.1"/>
</dbReference>
<evidence type="ECO:0000256" key="3">
    <source>
        <dbReference type="ARBA" id="ARBA00023295"/>
    </source>
</evidence>
<dbReference type="PIRSF" id="PIRSF018168">
    <property type="entry name" value="Mannan-1_4-beta-mannosidase"/>
    <property type="match status" value="1"/>
</dbReference>
<dbReference type="InterPro" id="IPR016714">
    <property type="entry name" value="MANB/E"/>
</dbReference>
<feature type="site" description="Plays an important role in maintaining the position of the catalytic nucleophile" evidence="7">
    <location>
        <position position="187"/>
    </location>
</feature>
<sequence>MKRYLAIVVLMIIPFLCKSQSFELIDKDASPKTKALFRNLKRIQDEGKVLFGHQEATTYGRTWRGDKDRSDVKDITGSHPAVIGLDFADVTVTNTEQFLKEKAKLIKSVVDTYNRGGISTFAWHQKNPANGGSFYWEKNPVKIVSDILSGGKLHDTYKFYLKTVADVADAFRTENGELIPIIFRPYHEYDGDWFWWGKGHCTKEEFIELWRFTVDYLKDELGVHNFINAFSPDCRFDTEEEFLDYYPGDKYVDMLGMDNYWNFRPDGNNNPALAEKKLRIVSDVAKRKGKLAAFTETGLEGVTQADWFTSALLPILKKVNVCYVLVWRNAYDNPSHHYAPDKGHPAEMDFKEFTGSGIILLEKDLPNMYE</sequence>
<dbReference type="EMBL" id="JACIEP010000001">
    <property type="protein sequence ID" value="MBB4034317.1"/>
    <property type="molecule type" value="Genomic_DNA"/>
</dbReference>
<keyword evidence="2 4" id="KW-0378">Hydrolase</keyword>
<dbReference type="PANTHER" id="PTHR40079:SF4">
    <property type="entry name" value="GH26 DOMAIN-CONTAINING PROTEIN-RELATED"/>
    <property type="match status" value="1"/>
</dbReference>
<evidence type="ECO:0000256" key="2">
    <source>
        <dbReference type="ARBA" id="ARBA00022801"/>
    </source>
</evidence>
<keyword evidence="4" id="KW-0119">Carbohydrate metabolism</keyword>
<evidence type="ECO:0000313" key="10">
    <source>
        <dbReference type="EMBL" id="MBB4034317.1"/>
    </source>
</evidence>
<evidence type="ECO:0000256" key="5">
    <source>
        <dbReference type="PIRSR" id="PIRSR018168-1"/>
    </source>
</evidence>
<dbReference type="AlphaFoldDB" id="A0A840CEA9"/>
<dbReference type="GO" id="GO:0016985">
    <property type="term" value="F:mannan endo-1,4-beta-mannosidase activity"/>
    <property type="evidence" value="ECO:0007669"/>
    <property type="project" value="UniProtKB-UniRule"/>
</dbReference>
<accession>A0A840CEA9</accession>
<protein>
    <recommendedName>
        <fullName evidence="4">Mannan endo-1,4-beta-mannosidase</fullName>
        <ecNumber evidence="4">3.2.1.78</ecNumber>
    </recommendedName>
</protein>
<dbReference type="EC" id="3.2.1.78" evidence="4"/>
<dbReference type="SUPFAM" id="SSF51445">
    <property type="entry name" value="(Trans)glycosidases"/>
    <property type="match status" value="1"/>
</dbReference>
<dbReference type="Proteomes" id="UP000555103">
    <property type="component" value="Unassembled WGS sequence"/>
</dbReference>
<dbReference type="InterPro" id="IPR022790">
    <property type="entry name" value="GH26_dom"/>
</dbReference>
<evidence type="ECO:0000259" key="9">
    <source>
        <dbReference type="PROSITE" id="PS51764"/>
    </source>
</evidence>
<feature type="domain" description="GH26" evidence="9">
    <location>
        <begin position="31"/>
        <end position="363"/>
    </location>
</feature>
<dbReference type="InterPro" id="IPR000805">
    <property type="entry name" value="Glyco_hydro_26"/>
</dbReference>
<reference evidence="10 11" key="1">
    <citation type="submission" date="2020-08" db="EMBL/GenBank/DDBJ databases">
        <title>Genomic Encyclopedia of Type Strains, Phase IV (KMG-IV): sequencing the most valuable type-strain genomes for metagenomic binning, comparative biology and taxonomic classification.</title>
        <authorList>
            <person name="Goeker M."/>
        </authorList>
    </citation>
    <scope>NUCLEOTIDE SEQUENCE [LARGE SCALE GENOMIC DNA]</scope>
    <source>
        <strain evidence="10 11">DSM 104969</strain>
    </source>
</reference>
<keyword evidence="4" id="KW-0964">Secreted</keyword>
<feature type="binding site" evidence="6">
    <location>
        <position position="124"/>
    </location>
    <ligand>
        <name>substrate</name>
    </ligand>
</feature>
<keyword evidence="3 4" id="KW-0326">Glycosidase</keyword>
<comment type="subcellular location">
    <subcellularLocation>
        <location evidence="4">Secreted</location>
    </subcellularLocation>
</comment>
<dbReference type="InterPro" id="IPR017853">
    <property type="entry name" value="GH"/>
</dbReference>
<evidence type="ECO:0000313" key="11">
    <source>
        <dbReference type="Proteomes" id="UP000555103"/>
    </source>
</evidence>
<evidence type="ECO:0000256" key="4">
    <source>
        <dbReference type="PIRNR" id="PIRNR018168"/>
    </source>
</evidence>
<keyword evidence="11" id="KW-1185">Reference proteome</keyword>
<evidence type="ECO:0000256" key="1">
    <source>
        <dbReference type="ARBA" id="ARBA00007754"/>
    </source>
</evidence>
<evidence type="ECO:0000256" key="6">
    <source>
        <dbReference type="PIRSR" id="PIRSR018168-2"/>
    </source>
</evidence>
<feature type="binding site" evidence="6">
    <location>
        <position position="260"/>
    </location>
    <ligand>
        <name>substrate</name>
    </ligand>
</feature>
<dbReference type="PROSITE" id="PS51764">
    <property type="entry name" value="GH26"/>
    <property type="match status" value="1"/>
</dbReference>
<dbReference type="Gene3D" id="3.20.20.80">
    <property type="entry name" value="Glycosidases"/>
    <property type="match status" value="1"/>
</dbReference>
<gene>
    <name evidence="10" type="ORF">GGR21_000202</name>
</gene>
<dbReference type="GO" id="GO:0005576">
    <property type="term" value="C:extracellular region"/>
    <property type="evidence" value="ECO:0007669"/>
    <property type="project" value="UniProtKB-SubCell"/>
</dbReference>
<organism evidence="10 11">
    <name type="scientific">Dysgonomonas hofstadii</name>
    <dbReference type="NCBI Taxonomy" id="637886"/>
    <lineage>
        <taxon>Bacteria</taxon>
        <taxon>Pseudomonadati</taxon>
        <taxon>Bacteroidota</taxon>
        <taxon>Bacteroidia</taxon>
        <taxon>Bacteroidales</taxon>
        <taxon>Dysgonomonadaceae</taxon>
        <taxon>Dysgonomonas</taxon>
    </lineage>
</organism>
<feature type="active site" description="Proton donor" evidence="5 8">
    <location>
        <position position="188"/>
    </location>
</feature>
<evidence type="ECO:0000256" key="8">
    <source>
        <dbReference type="PROSITE-ProRule" id="PRU01100"/>
    </source>
</evidence>
<name>A0A840CEA9_9BACT</name>
<dbReference type="Pfam" id="PF02156">
    <property type="entry name" value="Glyco_hydro_26"/>
    <property type="match status" value="1"/>
</dbReference>
<evidence type="ECO:0000256" key="7">
    <source>
        <dbReference type="PIRSR" id="PIRSR018168-3"/>
    </source>
</evidence>
<dbReference type="PRINTS" id="PR00739">
    <property type="entry name" value="GLHYDRLASE26"/>
</dbReference>
<dbReference type="GO" id="GO:0006080">
    <property type="term" value="P:substituted mannan metabolic process"/>
    <property type="evidence" value="ECO:0007669"/>
    <property type="project" value="UniProtKB-UniRule"/>
</dbReference>
<comment type="catalytic activity">
    <reaction evidence="4">
        <text>Random hydrolysis of (1-&gt;4)-beta-D-mannosidic linkages in mannans, galactomannans and glucomannans.</text>
        <dbReference type="EC" id="3.2.1.78"/>
    </reaction>
</comment>